<evidence type="ECO:0000313" key="3">
    <source>
        <dbReference type="Proteomes" id="UP001257277"/>
    </source>
</evidence>
<feature type="transmembrane region" description="Helical" evidence="1">
    <location>
        <begin position="161"/>
        <end position="183"/>
    </location>
</feature>
<dbReference type="RefSeq" id="WP_349241601.1">
    <property type="nucleotide sequence ID" value="NZ_JAVTTO010000003.1"/>
</dbReference>
<keyword evidence="3" id="KW-1185">Reference proteome</keyword>
<name>A0ABU3LF25_9FLAO</name>
<keyword evidence="1" id="KW-1133">Transmembrane helix</keyword>
<dbReference type="Proteomes" id="UP001257277">
    <property type="component" value="Unassembled WGS sequence"/>
</dbReference>
<proteinExistence type="predicted"/>
<feature type="transmembrane region" description="Helical" evidence="1">
    <location>
        <begin position="189"/>
        <end position="207"/>
    </location>
</feature>
<reference evidence="2 3" key="1">
    <citation type="submission" date="2023-09" db="EMBL/GenBank/DDBJ databases">
        <title>Novel taxa isolated from Blanes Bay.</title>
        <authorList>
            <person name="Rey-Velasco X."/>
            <person name="Lucena T."/>
        </authorList>
    </citation>
    <scope>NUCLEOTIDE SEQUENCE [LARGE SCALE GENOMIC DNA]</scope>
    <source>
        <strain evidence="2 3">S356</strain>
    </source>
</reference>
<dbReference type="Pfam" id="PF12412">
    <property type="entry name" value="DUF3667"/>
    <property type="match status" value="1"/>
</dbReference>
<dbReference type="EMBL" id="JAVTTO010000003">
    <property type="protein sequence ID" value="MDT7832341.1"/>
    <property type="molecule type" value="Genomic_DNA"/>
</dbReference>
<sequence length="245" mass="28505">MNSQNTCNNCHQEVQGDFCQHCGQREGIGKITFKETFQDFVDMVFSVNAPLMKTQKLLITNPGKLFREYLSGRRKTYYKPVSFFIIATVIYIVLRSLIQYDPMEGAVANGPKNFESSIFMKAGKYMVTNINNIMFLYVFTMALFLKTFFSRRNSFAEYVAIAFYLVGVYSIIGTIAMFYLKYVDPRYKMIPMLIFVIYMIYALTSYFKNRSFLTIVKLVFTYILSFAFYAGLGYALSFLIVWLKN</sequence>
<comment type="caution">
    <text evidence="2">The sequence shown here is derived from an EMBL/GenBank/DDBJ whole genome shotgun (WGS) entry which is preliminary data.</text>
</comment>
<keyword evidence="1" id="KW-0472">Membrane</keyword>
<evidence type="ECO:0000256" key="1">
    <source>
        <dbReference type="SAM" id="Phobius"/>
    </source>
</evidence>
<evidence type="ECO:0000313" key="2">
    <source>
        <dbReference type="EMBL" id="MDT7832341.1"/>
    </source>
</evidence>
<accession>A0ABU3LF25</accession>
<protein>
    <submittedName>
        <fullName evidence="2">DUF3667 domain-containing protein</fullName>
    </submittedName>
</protein>
<feature type="transmembrane region" description="Helical" evidence="1">
    <location>
        <begin position="130"/>
        <end position="149"/>
    </location>
</feature>
<gene>
    <name evidence="2" type="ORF">RQM59_08115</name>
</gene>
<keyword evidence="1" id="KW-0812">Transmembrane</keyword>
<dbReference type="InterPro" id="IPR022134">
    <property type="entry name" value="DUF3667"/>
</dbReference>
<feature type="transmembrane region" description="Helical" evidence="1">
    <location>
        <begin position="77"/>
        <end position="94"/>
    </location>
</feature>
<organism evidence="2 3">
    <name type="scientific">Asprobacillus argus</name>
    <dbReference type="NCBI Taxonomy" id="3076534"/>
    <lineage>
        <taxon>Bacteria</taxon>
        <taxon>Pseudomonadati</taxon>
        <taxon>Bacteroidota</taxon>
        <taxon>Flavobacteriia</taxon>
        <taxon>Flavobacteriales</taxon>
        <taxon>Flavobacteriaceae</taxon>
        <taxon>Asprobacillus</taxon>
    </lineage>
</organism>
<feature type="transmembrane region" description="Helical" evidence="1">
    <location>
        <begin position="219"/>
        <end position="243"/>
    </location>
</feature>